<keyword evidence="2" id="KW-1185">Reference proteome</keyword>
<gene>
    <name evidence="1" type="ORF">NUW54_g14414</name>
</gene>
<reference evidence="1" key="1">
    <citation type="submission" date="2022-08" db="EMBL/GenBank/DDBJ databases">
        <title>Genome Sequence of Pycnoporus sanguineus.</title>
        <authorList>
            <person name="Buettner E."/>
        </authorList>
    </citation>
    <scope>NUCLEOTIDE SEQUENCE</scope>
    <source>
        <strain evidence="1">CG-C14</strain>
    </source>
</reference>
<accession>A0ACC1MDH4</accession>
<name>A0ACC1MDH4_9APHY</name>
<evidence type="ECO:0000313" key="1">
    <source>
        <dbReference type="EMBL" id="KAJ2960788.1"/>
    </source>
</evidence>
<dbReference type="EMBL" id="JANSHE010007421">
    <property type="protein sequence ID" value="KAJ2960788.1"/>
    <property type="molecule type" value="Genomic_DNA"/>
</dbReference>
<proteinExistence type="predicted"/>
<sequence length="91" mass="9997">MQFAGKHRKKSPFANRISATAPTAPAAARIMAANSKQQHPPARSHSFYCSLEDKIRRSRDPSCPSDHGCMHAKELRPTHSTVQQPGDDTTS</sequence>
<dbReference type="Proteomes" id="UP001144978">
    <property type="component" value="Unassembled WGS sequence"/>
</dbReference>
<organism evidence="1 2">
    <name type="scientific">Trametes sanguinea</name>
    <dbReference type="NCBI Taxonomy" id="158606"/>
    <lineage>
        <taxon>Eukaryota</taxon>
        <taxon>Fungi</taxon>
        <taxon>Dikarya</taxon>
        <taxon>Basidiomycota</taxon>
        <taxon>Agaricomycotina</taxon>
        <taxon>Agaricomycetes</taxon>
        <taxon>Polyporales</taxon>
        <taxon>Polyporaceae</taxon>
        <taxon>Trametes</taxon>
    </lineage>
</organism>
<comment type="caution">
    <text evidence="1">The sequence shown here is derived from an EMBL/GenBank/DDBJ whole genome shotgun (WGS) entry which is preliminary data.</text>
</comment>
<protein>
    <submittedName>
        <fullName evidence="1">Uncharacterized protein</fullName>
    </submittedName>
</protein>
<evidence type="ECO:0000313" key="2">
    <source>
        <dbReference type="Proteomes" id="UP001144978"/>
    </source>
</evidence>